<evidence type="ECO:0000256" key="1">
    <source>
        <dbReference type="ARBA" id="ARBA00001941"/>
    </source>
</evidence>
<dbReference type="CDD" id="cd10951">
    <property type="entry name" value="CE4_ClCDA_like"/>
    <property type="match status" value="1"/>
</dbReference>
<evidence type="ECO:0000259" key="7">
    <source>
        <dbReference type="PROSITE" id="PS51677"/>
    </source>
</evidence>
<keyword evidence="9" id="KW-1185">Reference proteome</keyword>
<dbReference type="GO" id="GO:0005975">
    <property type="term" value="P:carbohydrate metabolic process"/>
    <property type="evidence" value="ECO:0007669"/>
    <property type="project" value="InterPro"/>
</dbReference>
<reference evidence="8 9" key="1">
    <citation type="journal article" date="2018" name="IMA Fungus">
        <title>IMA Genome-F 9: Draft genome sequence of Annulohypoxylon stygium, Aspergillus mulundensis, Berkeleyomyces basicola (syn. Thielaviopsis basicola), Ceratocystis smalleyi, two Cercospora beticola strains, Coleophoma cylindrospora, Fusarium fracticaudum, Phialophora cf. hyalina, and Morchella septimelata.</title>
        <authorList>
            <person name="Wingfield B.D."/>
            <person name="Bills G.F."/>
            <person name="Dong Y."/>
            <person name="Huang W."/>
            <person name="Nel W.J."/>
            <person name="Swalarsk-Parry B.S."/>
            <person name="Vaghefi N."/>
            <person name="Wilken P.M."/>
            <person name="An Z."/>
            <person name="de Beer Z.W."/>
            <person name="De Vos L."/>
            <person name="Chen L."/>
            <person name="Duong T.A."/>
            <person name="Gao Y."/>
            <person name="Hammerbacher A."/>
            <person name="Kikkert J.R."/>
            <person name="Li Y."/>
            <person name="Li H."/>
            <person name="Li K."/>
            <person name="Li Q."/>
            <person name="Liu X."/>
            <person name="Ma X."/>
            <person name="Naidoo K."/>
            <person name="Pethybridge S.J."/>
            <person name="Sun J."/>
            <person name="Steenkamp E.T."/>
            <person name="van der Nest M.A."/>
            <person name="van Wyk S."/>
            <person name="Wingfield M.J."/>
            <person name="Xiong C."/>
            <person name="Yue Q."/>
            <person name="Zhang X."/>
        </authorList>
    </citation>
    <scope>NUCLEOTIDE SEQUENCE [LARGE SCALE GENOMIC DNA]</scope>
    <source>
        <strain evidence="8 9">DSM 5745</strain>
    </source>
</reference>
<evidence type="ECO:0000313" key="9">
    <source>
        <dbReference type="Proteomes" id="UP000256690"/>
    </source>
</evidence>
<evidence type="ECO:0000313" key="8">
    <source>
        <dbReference type="EMBL" id="RDW93838.1"/>
    </source>
</evidence>
<name>A0A3D8T749_9EURO</name>
<dbReference type="InterPro" id="IPR011330">
    <property type="entry name" value="Glyco_hydro/deAcase_b/a-brl"/>
</dbReference>
<dbReference type="STRING" id="1810919.A0A3D8T749"/>
<dbReference type="Gene3D" id="3.20.20.370">
    <property type="entry name" value="Glycoside hydrolase/deacetylase"/>
    <property type="match status" value="1"/>
</dbReference>
<organism evidence="8 9">
    <name type="scientific">Aspergillus mulundensis</name>
    <dbReference type="NCBI Taxonomy" id="1810919"/>
    <lineage>
        <taxon>Eukaryota</taxon>
        <taxon>Fungi</taxon>
        <taxon>Dikarya</taxon>
        <taxon>Ascomycota</taxon>
        <taxon>Pezizomycotina</taxon>
        <taxon>Eurotiomycetes</taxon>
        <taxon>Eurotiomycetidae</taxon>
        <taxon>Eurotiales</taxon>
        <taxon>Aspergillaceae</taxon>
        <taxon>Aspergillus</taxon>
        <taxon>Aspergillus subgen. Nidulantes</taxon>
    </lineage>
</organism>
<keyword evidence="2" id="KW-0479">Metal-binding</keyword>
<evidence type="ECO:0000256" key="5">
    <source>
        <dbReference type="ARBA" id="ARBA00023277"/>
    </source>
</evidence>
<evidence type="ECO:0000256" key="6">
    <source>
        <dbReference type="ARBA" id="ARBA00023285"/>
    </source>
</evidence>
<dbReference type="EMBL" id="PVWQ01000001">
    <property type="protein sequence ID" value="RDW93838.1"/>
    <property type="molecule type" value="Genomic_DNA"/>
</dbReference>
<dbReference type="AlphaFoldDB" id="A0A3D8T749"/>
<dbReference type="PANTHER" id="PTHR46471:SF2">
    <property type="entry name" value="CHITIN DEACETYLASE-RELATED"/>
    <property type="match status" value="1"/>
</dbReference>
<sequence>MNSRERQTVPIGTYIQSCHVPGEVALTFDDGPDMYTDELLDLLSLYNAKATFFVNGLKLYGYESVIQRIVREGHQLASHTYSHADLTTLGDDQITEQMTSLETALQASTGVIPVYMRPPYLAVNDHVLSVMADLGYHVIGASVDTKDYENDHPDLIGHSVEKFTTQLDQGGTIVLAHDIREQTVRTLVRIMLDKLADRGKRPTTVGACLGDSSYYR</sequence>
<comment type="cofactor">
    <cofactor evidence="1">
        <name>Co(2+)</name>
        <dbReference type="ChEBI" id="CHEBI:48828"/>
    </cofactor>
</comment>
<dbReference type="Pfam" id="PF01522">
    <property type="entry name" value="Polysacc_deac_1"/>
    <property type="match status" value="1"/>
</dbReference>
<dbReference type="OrthoDB" id="2125469at2759"/>
<gene>
    <name evidence="8" type="ORF">DSM5745_01160</name>
</gene>
<evidence type="ECO:0000256" key="3">
    <source>
        <dbReference type="ARBA" id="ARBA00022729"/>
    </source>
</evidence>
<accession>A0A3D8T749</accession>
<keyword evidence="4" id="KW-0378">Hydrolase</keyword>
<dbReference type="RefSeq" id="XP_026609021.1">
    <property type="nucleotide sequence ID" value="XM_026743176.1"/>
</dbReference>
<protein>
    <submittedName>
        <fullName evidence="8">Putative Chitin deacetylase</fullName>
    </submittedName>
</protein>
<dbReference type="PROSITE" id="PS51677">
    <property type="entry name" value="NODB"/>
    <property type="match status" value="1"/>
</dbReference>
<comment type="caution">
    <text evidence="8">The sequence shown here is derived from an EMBL/GenBank/DDBJ whole genome shotgun (WGS) entry which is preliminary data.</text>
</comment>
<dbReference type="GO" id="GO:0046872">
    <property type="term" value="F:metal ion binding"/>
    <property type="evidence" value="ECO:0007669"/>
    <property type="project" value="UniProtKB-KW"/>
</dbReference>
<dbReference type="GeneID" id="38111530"/>
<dbReference type="PANTHER" id="PTHR46471">
    <property type="entry name" value="CHITIN DEACETYLASE"/>
    <property type="match status" value="1"/>
</dbReference>
<keyword evidence="3" id="KW-0732">Signal</keyword>
<proteinExistence type="predicted"/>
<dbReference type="SUPFAM" id="SSF88713">
    <property type="entry name" value="Glycoside hydrolase/deacetylase"/>
    <property type="match status" value="1"/>
</dbReference>
<keyword evidence="5" id="KW-0119">Carbohydrate metabolism</keyword>
<dbReference type="Proteomes" id="UP000256690">
    <property type="component" value="Unassembled WGS sequence"/>
</dbReference>
<feature type="domain" description="NodB homology" evidence="7">
    <location>
        <begin position="22"/>
        <end position="203"/>
    </location>
</feature>
<keyword evidence="6" id="KW-0170">Cobalt</keyword>
<evidence type="ECO:0000256" key="2">
    <source>
        <dbReference type="ARBA" id="ARBA00022723"/>
    </source>
</evidence>
<evidence type="ECO:0000256" key="4">
    <source>
        <dbReference type="ARBA" id="ARBA00022801"/>
    </source>
</evidence>
<dbReference type="GO" id="GO:0016810">
    <property type="term" value="F:hydrolase activity, acting on carbon-nitrogen (but not peptide) bonds"/>
    <property type="evidence" value="ECO:0007669"/>
    <property type="project" value="InterPro"/>
</dbReference>
<dbReference type="InterPro" id="IPR002509">
    <property type="entry name" value="NODB_dom"/>
</dbReference>